<protein>
    <submittedName>
        <fullName evidence="6">Glycosyltransferase</fullName>
        <ecNumber evidence="6">2.4.-.-</ecNumber>
    </submittedName>
</protein>
<evidence type="ECO:0000256" key="1">
    <source>
        <dbReference type="ARBA" id="ARBA00006739"/>
    </source>
</evidence>
<comment type="caution">
    <text evidence="6">The sequence shown here is derived from an EMBL/GenBank/DDBJ whole genome shotgun (WGS) entry which is preliminary data.</text>
</comment>
<comment type="similarity">
    <text evidence="1">Belongs to the glycosyltransferase 2 family.</text>
</comment>
<organism evidence="6 7">
    <name type="scientific">Stakelama flava</name>
    <dbReference type="NCBI Taxonomy" id="2860338"/>
    <lineage>
        <taxon>Bacteria</taxon>
        <taxon>Pseudomonadati</taxon>
        <taxon>Pseudomonadota</taxon>
        <taxon>Alphaproteobacteria</taxon>
        <taxon>Sphingomonadales</taxon>
        <taxon>Sphingomonadaceae</taxon>
        <taxon>Stakelama</taxon>
    </lineage>
</organism>
<keyword evidence="7" id="KW-1185">Reference proteome</keyword>
<sequence length="291" mass="32063">MLSVLTIVRNREAHLAQLVEGLRRSARKADELVVVDMSDTPIGAPAAGFPIRIERLETDGLPLAAARNRAAAMACGDQLLFLDVDCIAMRECLGRLSETLDRHDALLCADVRYLGPDDGRGSWEESALLAAGAAHPVRCFPVTGVREEPQAGLFWSLAFAIRRARFEALGGFDEAFTGYGGEDTDFGYRARDMGLPLLFVGGAIACHQYHASHDPPIQHLDDIVANARRFHARWHDWPMRGWLDQFTEMGVVEWHEGAPVVRRQPTAAERTATLSTWPASPMRIKDPLAAT</sequence>
<evidence type="ECO:0000256" key="3">
    <source>
        <dbReference type="ARBA" id="ARBA00022679"/>
    </source>
</evidence>
<name>A0ABS6XPW0_9SPHN</name>
<feature type="domain" description="Glycosyltransferase 2-like" evidence="4">
    <location>
        <begin position="3"/>
        <end position="127"/>
    </location>
</feature>
<proteinExistence type="inferred from homology"/>
<reference evidence="6 7" key="1">
    <citation type="submission" date="2021-07" db="EMBL/GenBank/DDBJ databases">
        <title>Stakelama flava sp. nov., a novel endophytic bacterium isolated from branch of Kandelia candel.</title>
        <authorList>
            <person name="Tuo L."/>
        </authorList>
    </citation>
    <scope>NUCLEOTIDE SEQUENCE [LARGE SCALE GENOMIC DNA]</scope>
    <source>
        <strain evidence="6 7">CBK3Z-3</strain>
    </source>
</reference>
<dbReference type="PANTHER" id="PTHR43179:SF12">
    <property type="entry name" value="GALACTOFURANOSYLTRANSFERASE GLFT2"/>
    <property type="match status" value="1"/>
</dbReference>
<dbReference type="InterPro" id="IPR001173">
    <property type="entry name" value="Glyco_trans_2-like"/>
</dbReference>
<evidence type="ECO:0000313" key="6">
    <source>
        <dbReference type="EMBL" id="MBW4332216.1"/>
    </source>
</evidence>
<dbReference type="Pfam" id="PF00535">
    <property type="entry name" value="Glycos_transf_2"/>
    <property type="match status" value="1"/>
</dbReference>
<dbReference type="EMBL" id="JAHWZX010000021">
    <property type="protein sequence ID" value="MBW4332216.1"/>
    <property type="molecule type" value="Genomic_DNA"/>
</dbReference>
<dbReference type="RefSeq" id="WP_219239339.1">
    <property type="nucleotide sequence ID" value="NZ_JAHWZX010000021.1"/>
</dbReference>
<keyword evidence="2 6" id="KW-0328">Glycosyltransferase</keyword>
<keyword evidence="3 6" id="KW-0808">Transferase</keyword>
<feature type="domain" description="Galactosyltransferase C-terminal" evidence="5">
    <location>
        <begin position="155"/>
        <end position="201"/>
    </location>
</feature>
<dbReference type="PANTHER" id="PTHR43179">
    <property type="entry name" value="RHAMNOSYLTRANSFERASE WBBL"/>
    <property type="match status" value="1"/>
</dbReference>
<dbReference type="Pfam" id="PF02709">
    <property type="entry name" value="Glyco_transf_7C"/>
    <property type="match status" value="1"/>
</dbReference>
<evidence type="ECO:0000259" key="5">
    <source>
        <dbReference type="Pfam" id="PF02709"/>
    </source>
</evidence>
<dbReference type="EC" id="2.4.-.-" evidence="6"/>
<evidence type="ECO:0000313" key="7">
    <source>
        <dbReference type="Proteomes" id="UP001197214"/>
    </source>
</evidence>
<dbReference type="Proteomes" id="UP001197214">
    <property type="component" value="Unassembled WGS sequence"/>
</dbReference>
<dbReference type="GO" id="GO:0016757">
    <property type="term" value="F:glycosyltransferase activity"/>
    <property type="evidence" value="ECO:0007669"/>
    <property type="project" value="UniProtKB-KW"/>
</dbReference>
<dbReference type="InterPro" id="IPR027791">
    <property type="entry name" value="Galactosyl_T_C"/>
</dbReference>
<evidence type="ECO:0000259" key="4">
    <source>
        <dbReference type="Pfam" id="PF00535"/>
    </source>
</evidence>
<evidence type="ECO:0000256" key="2">
    <source>
        <dbReference type="ARBA" id="ARBA00022676"/>
    </source>
</evidence>
<gene>
    <name evidence="6" type="ORF">KY084_15245</name>
</gene>
<accession>A0ABS6XPW0</accession>